<reference evidence="2 3" key="1">
    <citation type="submission" date="2019-10" db="EMBL/GenBank/DDBJ databases">
        <authorList>
            <person name="Palmer J.M."/>
        </authorList>
    </citation>
    <scope>NUCLEOTIDE SEQUENCE [LARGE SCALE GENOMIC DNA]</scope>
    <source>
        <strain evidence="2 3">TWF694</strain>
    </source>
</reference>
<organism evidence="2 3">
    <name type="scientific">Orbilia ellipsospora</name>
    <dbReference type="NCBI Taxonomy" id="2528407"/>
    <lineage>
        <taxon>Eukaryota</taxon>
        <taxon>Fungi</taxon>
        <taxon>Dikarya</taxon>
        <taxon>Ascomycota</taxon>
        <taxon>Pezizomycotina</taxon>
        <taxon>Orbiliomycetes</taxon>
        <taxon>Orbiliales</taxon>
        <taxon>Orbiliaceae</taxon>
        <taxon>Orbilia</taxon>
    </lineage>
</organism>
<sequence length="773" mass="89885">MDAQIHVSPSKPRRRHTKLKGLEPHKHFILAQHNAGAKQKDILAALRTQRGLDLTLHAFKRVLDEWGISHKSLTQKRKLYIRNRIRERRSQEKYRHRVKFRRSKRELSEEEIDEIMSTSPTYFKGIYNHQIFVLTRVLPILEEQEDFTSNKDENTNLSDHTLGLDPFEAQEVSDPENGISNGNVADDIEQVYSCPATELQYFLSLDEEKSHQNTSEIHGEGVEELSELLSENLQKLCVLDAPPASSSIIQSTSQQETADKRLGPVDGSEGNQNGRDDTNYELQLYKESSEREVNYYVGDTQFNRYARDNEAKLQKFIHKSRKEAKEFIRSATELSEQTGVPFTKAIDLLERQLLESGTNRYLSYHAYTQILEGEDAETNMSDVEDASEILTAEEISAIVESFFWDIRQHCNEVSSQRSDIYHSILSTFIVNVPRLLKEYGSSHIFVAYSLYMTCRLVTHICVYPTNTIVWLQYYAINIFNKIGMSGHSINLRLFADTANEFTIQVSNGSPRWSRIKDCLANIRETIRLRVHNRFGKFGWQTILFYSILACKLMETQTERTLGEEIAYGIIYTIQRSGYNYSVGERYWFLDCIRSIAEMLQRCGKFQLAIWVIESSTWLGTKAKVVEDDAKMSAIKSSAYIGLSKYKSALEELFFSFHFYKHKYGLQYQRTTILIERMTYIMDQRGPQLYTSLDPVFQNIFAIFCRSKKTDFQIYQLLWKAWERGGINTRQLEQEYSNALALRDTNRSATPDLQDYMYFQSLETWIHAQNLSWN</sequence>
<dbReference type="AlphaFoldDB" id="A0AAV9XEZ5"/>
<proteinExistence type="predicted"/>
<keyword evidence="3" id="KW-1185">Reference proteome</keyword>
<evidence type="ECO:0008006" key="4">
    <source>
        <dbReference type="Google" id="ProtNLM"/>
    </source>
</evidence>
<name>A0AAV9XEZ5_9PEZI</name>
<evidence type="ECO:0000256" key="1">
    <source>
        <dbReference type="SAM" id="MobiDB-lite"/>
    </source>
</evidence>
<evidence type="ECO:0000313" key="3">
    <source>
        <dbReference type="Proteomes" id="UP001365542"/>
    </source>
</evidence>
<dbReference type="EMBL" id="JAVHJO010000004">
    <property type="protein sequence ID" value="KAK6540662.1"/>
    <property type="molecule type" value="Genomic_DNA"/>
</dbReference>
<gene>
    <name evidence="2" type="ORF">TWF694_008055</name>
</gene>
<dbReference type="Proteomes" id="UP001365542">
    <property type="component" value="Unassembled WGS sequence"/>
</dbReference>
<accession>A0AAV9XEZ5</accession>
<evidence type="ECO:0000313" key="2">
    <source>
        <dbReference type="EMBL" id="KAK6540662.1"/>
    </source>
</evidence>
<comment type="caution">
    <text evidence="2">The sequence shown here is derived from an EMBL/GenBank/DDBJ whole genome shotgun (WGS) entry which is preliminary data.</text>
</comment>
<feature type="region of interest" description="Disordered" evidence="1">
    <location>
        <begin position="247"/>
        <end position="277"/>
    </location>
</feature>
<protein>
    <recommendedName>
        <fullName evidence="4">Clr5 domain-containing protein</fullName>
    </recommendedName>
</protein>